<evidence type="ECO:0000313" key="3">
    <source>
        <dbReference type="EMBL" id="GAA3611669.1"/>
    </source>
</evidence>
<dbReference type="PROSITE" id="PS50883">
    <property type="entry name" value="EAL"/>
    <property type="match status" value="1"/>
</dbReference>
<organism evidence="3 4">
    <name type="scientific">Kineosporia mesophila</name>
    <dbReference type="NCBI Taxonomy" id="566012"/>
    <lineage>
        <taxon>Bacteria</taxon>
        <taxon>Bacillati</taxon>
        <taxon>Actinomycetota</taxon>
        <taxon>Actinomycetes</taxon>
        <taxon>Kineosporiales</taxon>
        <taxon>Kineosporiaceae</taxon>
        <taxon>Kineosporia</taxon>
    </lineage>
</organism>
<dbReference type="SUPFAM" id="SSF141868">
    <property type="entry name" value="EAL domain-like"/>
    <property type="match status" value="1"/>
</dbReference>
<feature type="domain" description="EAL" evidence="2">
    <location>
        <begin position="39"/>
        <end position="282"/>
    </location>
</feature>
<protein>
    <recommendedName>
        <fullName evidence="2">EAL domain-containing protein</fullName>
    </recommendedName>
</protein>
<feature type="region of interest" description="Disordered" evidence="1">
    <location>
        <begin position="295"/>
        <end position="315"/>
    </location>
</feature>
<proteinExistence type="predicted"/>
<dbReference type="Proteomes" id="UP001501074">
    <property type="component" value="Unassembled WGS sequence"/>
</dbReference>
<accession>A0ABP6ZKD0</accession>
<comment type="caution">
    <text evidence="3">The sequence shown here is derived from an EMBL/GenBank/DDBJ whole genome shotgun (WGS) entry which is preliminary data.</text>
</comment>
<dbReference type="SMART" id="SM00052">
    <property type="entry name" value="EAL"/>
    <property type="match status" value="1"/>
</dbReference>
<dbReference type="PANTHER" id="PTHR33121:SF70">
    <property type="entry name" value="SIGNALING PROTEIN YKOW"/>
    <property type="match status" value="1"/>
</dbReference>
<reference evidence="4" key="1">
    <citation type="journal article" date="2019" name="Int. J. Syst. Evol. Microbiol.">
        <title>The Global Catalogue of Microorganisms (GCM) 10K type strain sequencing project: providing services to taxonomists for standard genome sequencing and annotation.</title>
        <authorList>
            <consortium name="The Broad Institute Genomics Platform"/>
            <consortium name="The Broad Institute Genome Sequencing Center for Infectious Disease"/>
            <person name="Wu L."/>
            <person name="Ma J."/>
        </authorList>
    </citation>
    <scope>NUCLEOTIDE SEQUENCE [LARGE SCALE GENOMIC DNA]</scope>
    <source>
        <strain evidence="4">JCM 16902</strain>
    </source>
</reference>
<evidence type="ECO:0000259" key="2">
    <source>
        <dbReference type="PROSITE" id="PS50883"/>
    </source>
</evidence>
<gene>
    <name evidence="3" type="ORF">GCM10022223_29740</name>
</gene>
<evidence type="ECO:0000313" key="4">
    <source>
        <dbReference type="Proteomes" id="UP001501074"/>
    </source>
</evidence>
<dbReference type="InterPro" id="IPR001633">
    <property type="entry name" value="EAL_dom"/>
</dbReference>
<name>A0ABP6ZKD0_9ACTN</name>
<dbReference type="PANTHER" id="PTHR33121">
    <property type="entry name" value="CYCLIC DI-GMP PHOSPHODIESTERASE PDEF"/>
    <property type="match status" value="1"/>
</dbReference>
<dbReference type="Pfam" id="PF00563">
    <property type="entry name" value="EAL"/>
    <property type="match status" value="1"/>
</dbReference>
<sequence>MVRPGPSVSDVTTVVPGRPHEEPPIRRGSSDLAVIAPRVPEIAEPIAQTLSRPATIRSIHRPVVALADGTCLGYQATVRVGDWAARSAAPYFEAAAQAGLSGQLGALALQAAVRERTALPVEKFLAVEMDADALTHRDVLDVLDLAGQISDLVLSLITPHVTPGHPAIDVLSGLRARGLLLAAGVGAAGLGDLLALEHLVPDLIQIPAELVRDVHEHAVRRRLVENVVDLAEDLGAAVLAEDVESLDEASVLRGCGVRLASGWLFGRARPGFTPPSPEVCEWLRVWNTQPGLIPRQGGATPASHESWDAAQPLAGEPVGGRYIDLDSYRKNDDTQWPRPL</sequence>
<feature type="compositionally biased region" description="Basic and acidic residues" evidence="1">
    <location>
        <begin position="18"/>
        <end position="27"/>
    </location>
</feature>
<evidence type="ECO:0000256" key="1">
    <source>
        <dbReference type="SAM" id="MobiDB-lite"/>
    </source>
</evidence>
<dbReference type="InterPro" id="IPR050706">
    <property type="entry name" value="Cyclic-di-GMP_PDE-like"/>
</dbReference>
<dbReference type="Gene3D" id="3.20.20.450">
    <property type="entry name" value="EAL domain"/>
    <property type="match status" value="1"/>
</dbReference>
<feature type="region of interest" description="Disordered" evidence="1">
    <location>
        <begin position="1"/>
        <end position="27"/>
    </location>
</feature>
<dbReference type="InterPro" id="IPR035919">
    <property type="entry name" value="EAL_sf"/>
</dbReference>
<dbReference type="EMBL" id="BAAAZO010000004">
    <property type="protein sequence ID" value="GAA3611669.1"/>
    <property type="molecule type" value="Genomic_DNA"/>
</dbReference>
<keyword evidence="4" id="KW-1185">Reference proteome</keyword>